<dbReference type="Pfam" id="PF00175">
    <property type="entry name" value="NAD_binding_1"/>
    <property type="match status" value="1"/>
</dbReference>
<feature type="transmembrane region" description="Helical" evidence="1">
    <location>
        <begin position="446"/>
        <end position="466"/>
    </location>
</feature>
<dbReference type="InterPro" id="IPR012675">
    <property type="entry name" value="Beta-grasp_dom_sf"/>
</dbReference>
<dbReference type="InterPro" id="IPR008333">
    <property type="entry name" value="Cbr1-like_FAD-bd_dom"/>
</dbReference>
<evidence type="ECO:0000256" key="1">
    <source>
        <dbReference type="SAM" id="Phobius"/>
    </source>
</evidence>
<evidence type="ECO:0000259" key="3">
    <source>
        <dbReference type="PROSITE" id="PS51384"/>
    </source>
</evidence>
<dbReference type="InterPro" id="IPR039261">
    <property type="entry name" value="FNR_nucleotide-bd"/>
</dbReference>
<keyword evidence="1" id="KW-0812">Transmembrane</keyword>
<reference evidence="4 5" key="1">
    <citation type="submission" date="2023-07" db="EMBL/GenBank/DDBJ databases">
        <title>Comparative genomics of wheat-associated soil bacteria to identify genetic determinants of phenazine resistance.</title>
        <authorList>
            <person name="Mouncey N."/>
        </authorList>
    </citation>
    <scope>NUCLEOTIDE SEQUENCE [LARGE SCALE GENOMIC DNA]</scope>
    <source>
        <strain evidence="4 5">W4I11</strain>
    </source>
</reference>
<dbReference type="PANTHER" id="PTHR42815:SF2">
    <property type="entry name" value="FAD-BINDING, PUTATIVE (AFU_ORTHOLOGUE AFUA_6G07600)-RELATED"/>
    <property type="match status" value="1"/>
</dbReference>
<dbReference type="SUPFAM" id="SSF63380">
    <property type="entry name" value="Riboflavin synthase domain-like"/>
    <property type="match status" value="1"/>
</dbReference>
<dbReference type="EMBL" id="JAUSZT010000002">
    <property type="protein sequence ID" value="MDQ0995514.1"/>
    <property type="molecule type" value="Genomic_DNA"/>
</dbReference>
<dbReference type="PROSITE" id="PS51384">
    <property type="entry name" value="FAD_FR"/>
    <property type="match status" value="1"/>
</dbReference>
<dbReference type="InterPro" id="IPR012349">
    <property type="entry name" value="Split_barrel_FMN-bd"/>
</dbReference>
<dbReference type="SUPFAM" id="SSF50475">
    <property type="entry name" value="FMN-binding split barrel"/>
    <property type="match status" value="1"/>
</dbReference>
<evidence type="ECO:0000313" key="4">
    <source>
        <dbReference type="EMBL" id="MDQ0995514.1"/>
    </source>
</evidence>
<evidence type="ECO:0000259" key="2">
    <source>
        <dbReference type="PROSITE" id="PS51085"/>
    </source>
</evidence>
<feature type="domain" description="FAD-binding FR-type" evidence="3">
    <location>
        <begin position="337"/>
        <end position="439"/>
    </location>
</feature>
<dbReference type="PROSITE" id="PS00197">
    <property type="entry name" value="2FE2S_FER_1"/>
    <property type="match status" value="1"/>
</dbReference>
<protein>
    <submittedName>
        <fullName evidence="4">Ferredoxin-NADP reductase/predicted pyridoxine 5'-phosphate oxidase superfamily flavin-nucleotide-binding protein</fullName>
    </submittedName>
</protein>
<comment type="caution">
    <text evidence="4">The sequence shown here is derived from an EMBL/GenBank/DDBJ whole genome shotgun (WGS) entry which is preliminary data.</text>
</comment>
<dbReference type="InterPro" id="IPR001433">
    <property type="entry name" value="OxRdtase_FAD/NAD-bd"/>
</dbReference>
<dbReference type="InterPro" id="IPR017927">
    <property type="entry name" value="FAD-bd_FR_type"/>
</dbReference>
<dbReference type="InterPro" id="IPR036010">
    <property type="entry name" value="2Fe-2S_ferredoxin-like_sf"/>
</dbReference>
<organism evidence="4 5">
    <name type="scientific">Phyllobacterium ifriqiyense</name>
    <dbReference type="NCBI Taxonomy" id="314238"/>
    <lineage>
        <taxon>Bacteria</taxon>
        <taxon>Pseudomonadati</taxon>
        <taxon>Pseudomonadota</taxon>
        <taxon>Alphaproteobacteria</taxon>
        <taxon>Hyphomicrobiales</taxon>
        <taxon>Phyllobacteriaceae</taxon>
        <taxon>Phyllobacterium</taxon>
    </lineage>
</organism>
<dbReference type="Pfam" id="PF00970">
    <property type="entry name" value="FAD_binding_6"/>
    <property type="match status" value="1"/>
</dbReference>
<dbReference type="CDD" id="cd00207">
    <property type="entry name" value="fer2"/>
    <property type="match status" value="1"/>
</dbReference>
<dbReference type="PANTHER" id="PTHR42815">
    <property type="entry name" value="FAD-BINDING, PUTATIVE (AFU_ORTHOLOGUE AFUA_6G07600)-RELATED"/>
    <property type="match status" value="1"/>
</dbReference>
<dbReference type="InterPro" id="IPR001041">
    <property type="entry name" value="2Fe-2S_ferredoxin-type"/>
</dbReference>
<feature type="domain" description="2Fe-2S ferredoxin-type" evidence="2">
    <location>
        <begin position="603"/>
        <end position="694"/>
    </location>
</feature>
<dbReference type="Gene3D" id="2.40.30.10">
    <property type="entry name" value="Translation factors"/>
    <property type="match status" value="1"/>
</dbReference>
<dbReference type="CDD" id="cd06184">
    <property type="entry name" value="flavohem_like_fad_nad_binding"/>
    <property type="match status" value="1"/>
</dbReference>
<keyword evidence="1" id="KW-0472">Membrane</keyword>
<dbReference type="SUPFAM" id="SSF52343">
    <property type="entry name" value="Ferredoxin reductase-like, C-terminal NADP-linked domain"/>
    <property type="match status" value="1"/>
</dbReference>
<dbReference type="SUPFAM" id="SSF54292">
    <property type="entry name" value="2Fe-2S ferredoxin-like"/>
    <property type="match status" value="1"/>
</dbReference>
<evidence type="ECO:0000313" key="5">
    <source>
        <dbReference type="Proteomes" id="UP001237780"/>
    </source>
</evidence>
<dbReference type="RefSeq" id="WP_307276909.1">
    <property type="nucleotide sequence ID" value="NZ_JAUSZT010000002.1"/>
</dbReference>
<dbReference type="Gene3D" id="3.10.20.30">
    <property type="match status" value="1"/>
</dbReference>
<name>A0ABU0S448_9HYPH</name>
<dbReference type="Pfam" id="PF00111">
    <property type="entry name" value="Fer2"/>
    <property type="match status" value="1"/>
</dbReference>
<keyword evidence="5" id="KW-1185">Reference proteome</keyword>
<gene>
    <name evidence="4" type="ORF">QFZ34_000691</name>
</gene>
<dbReference type="Gene3D" id="3.40.50.80">
    <property type="entry name" value="Nucleotide-binding domain of ferredoxin-NADP reductase (FNR) module"/>
    <property type="match status" value="1"/>
</dbReference>
<dbReference type="PROSITE" id="PS51085">
    <property type="entry name" value="2FE2S_FER_2"/>
    <property type="match status" value="1"/>
</dbReference>
<sequence>MSVNGQVVYELAVSPWHEGEKKLQNAVGVLDKMEDIGRRFIRDRLIEQHRNFYPQLPFVVVGAVDGNGDPWATFLAGKPGFMSATNEHSLKIAALRDPGDPAVFGMNEGDSIGILGIELHTRRRNRLNGIVANCTDAQIDLQVVHSFGNCPRYIQYRDYEFVRDPAVEFHTTPEVLGGLDEEARDLILKADTFFVASYAQVEGNRQVDVSHRGGKPGFVRIGPDGLLTIPDFNGNLFFNTLGNIALNGRAGLVFASFDTGEVLQMSGRAEIILDSPEIAAFQGAERLWNFRPERIVRRREALPLRWATRRNGESPFSTMTGDWHQAANRQRATELAKAWRPFRVDRIVDESSVIKSIYLSPNDGAGLIPHAAGQHLPVRISIDKESAPLIRTYTLSVAPSDGVYRISVKKDGRISGVLHQLKVGSIIEVRTPAGGFTIDPLEPRPVVLLAAGIGITPMLAMLRHLVYEGRRKQRMRKTWMIYSARTKAEQGFGAELADLVFEANGAVRLVKVLSATEDATHGVDFDEAGRINIELIKKVLPFDDFDFYLCGPSAFMQDTYSALRSLNVPDKRIFAESFGPGSISRQADADRLDGNESLALSTVAVPVIFTESAKETRWLPESGTLLELAEARGLTPEFSCRSGTCGTCVTKLVKGSVAYKKPPEAAIGDGEVLICSAYPASVGNEGAGGLQIAL</sequence>
<dbReference type="InterPro" id="IPR006058">
    <property type="entry name" value="2Fe2S_fd_BS"/>
</dbReference>
<keyword evidence="1" id="KW-1133">Transmembrane helix</keyword>
<dbReference type="PRINTS" id="PR00409">
    <property type="entry name" value="PHDIOXRDTASE"/>
</dbReference>
<proteinExistence type="predicted"/>
<dbReference type="InterPro" id="IPR017938">
    <property type="entry name" value="Riboflavin_synthase-like_b-brl"/>
</dbReference>
<dbReference type="Proteomes" id="UP001237780">
    <property type="component" value="Unassembled WGS sequence"/>
</dbReference>
<dbReference type="Gene3D" id="2.30.110.10">
    <property type="entry name" value="Electron Transport, Fmn-binding Protein, Chain A"/>
    <property type="match status" value="1"/>
</dbReference>
<accession>A0ABU0S448</accession>